<dbReference type="WBParaSite" id="Pan_g23220.t1">
    <property type="protein sequence ID" value="Pan_g23220.t1"/>
    <property type="gene ID" value="Pan_g23220"/>
</dbReference>
<keyword evidence="4 6" id="KW-0472">Membrane</keyword>
<dbReference type="InterPro" id="IPR005828">
    <property type="entry name" value="MFS_sugar_transport-like"/>
</dbReference>
<sequence length="521" mass="57285">MATDSTPLANRGMPEELAGVITDVVPSCKRRNSTIWLFLLGCILTCITNFPSAYVHTATNTAVKSLEHYINSSYAARGLYDIEVTHITGIYYSSWYAGQVVGALFSPYITDVYGRKSAYIIATAVMTIACVFQTLATYTSYPELLIIGRVIASMFSPMSDAVLILYLQEVSPTELRGVMSSLMATGYAAMAVLGIVLGTEGVLGYSLTTLLFVPVIPGVLALIFLAYLEETPKFLAITKDQKDNAKRALRFYRGNISDDECEAIIDTYDNEKHTDNDKHASFSHVITKKHLRKALSLSFVLLLLTLPFYPILQASTAIYTSIHIPPSIAQISSTITMVALLIACLFAALCLKHFGRVTLIMGFGTLSFLSLAVFSFTAHYSQEFPSLKYAAFGGVVCYIICYGLAIGPISYFIATELVPLQYRSSMFCIVFSLNSVLVVAATYLTAIALKHCGALIFLPMFVFPSGMAVIYLGRHLPETKGREINSIVEELKGNKEEKKKNKKTKLEKINETQVEPEVPDV</sequence>
<feature type="transmembrane region" description="Helical" evidence="6">
    <location>
        <begin position="454"/>
        <end position="473"/>
    </location>
</feature>
<feature type="region of interest" description="Disordered" evidence="5">
    <location>
        <begin position="499"/>
        <end position="521"/>
    </location>
</feature>
<dbReference type="InterPro" id="IPR045263">
    <property type="entry name" value="GLUT"/>
</dbReference>
<evidence type="ECO:0000256" key="2">
    <source>
        <dbReference type="ARBA" id="ARBA00022692"/>
    </source>
</evidence>
<feature type="transmembrane region" description="Helical" evidence="6">
    <location>
        <begin position="294"/>
        <end position="311"/>
    </location>
</feature>
<dbReference type="Pfam" id="PF00083">
    <property type="entry name" value="Sugar_tr"/>
    <property type="match status" value="1"/>
</dbReference>
<feature type="transmembrane region" description="Helical" evidence="6">
    <location>
        <begin position="90"/>
        <end position="110"/>
    </location>
</feature>
<dbReference type="Proteomes" id="UP000492821">
    <property type="component" value="Unassembled WGS sequence"/>
</dbReference>
<evidence type="ECO:0000256" key="1">
    <source>
        <dbReference type="ARBA" id="ARBA00004141"/>
    </source>
</evidence>
<comment type="subcellular location">
    <subcellularLocation>
        <location evidence="1">Membrane</location>
        <topology evidence="1">Multi-pass membrane protein</topology>
    </subcellularLocation>
</comment>
<dbReference type="PROSITE" id="PS50850">
    <property type="entry name" value="MFS"/>
    <property type="match status" value="1"/>
</dbReference>
<feature type="domain" description="Major facilitator superfamily (MFS) profile" evidence="7">
    <location>
        <begin position="37"/>
        <end position="480"/>
    </location>
</feature>
<accession>A0A7E4VPX9</accession>
<feature type="transmembrane region" description="Helical" evidence="6">
    <location>
        <begin position="144"/>
        <end position="166"/>
    </location>
</feature>
<evidence type="ECO:0000313" key="9">
    <source>
        <dbReference type="WBParaSite" id="Pan_g23220.t1"/>
    </source>
</evidence>
<feature type="transmembrane region" description="Helical" evidence="6">
    <location>
        <begin position="331"/>
        <end position="351"/>
    </location>
</feature>
<feature type="transmembrane region" description="Helical" evidence="6">
    <location>
        <begin position="117"/>
        <end position="138"/>
    </location>
</feature>
<feature type="transmembrane region" description="Helical" evidence="6">
    <location>
        <begin position="203"/>
        <end position="228"/>
    </location>
</feature>
<feature type="compositionally biased region" description="Basic and acidic residues" evidence="5">
    <location>
        <begin position="499"/>
        <end position="510"/>
    </location>
</feature>
<dbReference type="GO" id="GO:0016020">
    <property type="term" value="C:membrane"/>
    <property type="evidence" value="ECO:0007669"/>
    <property type="project" value="UniProtKB-SubCell"/>
</dbReference>
<evidence type="ECO:0000256" key="6">
    <source>
        <dbReference type="SAM" id="Phobius"/>
    </source>
</evidence>
<dbReference type="InterPro" id="IPR020846">
    <property type="entry name" value="MFS_dom"/>
</dbReference>
<feature type="transmembrane region" description="Helical" evidence="6">
    <location>
        <begin position="389"/>
        <end position="414"/>
    </location>
</feature>
<keyword evidence="2 6" id="KW-0812">Transmembrane</keyword>
<feature type="transmembrane region" description="Helical" evidence="6">
    <location>
        <begin position="426"/>
        <end position="448"/>
    </location>
</feature>
<keyword evidence="3 6" id="KW-1133">Transmembrane helix</keyword>
<dbReference type="PANTHER" id="PTHR23503:SF49">
    <property type="entry name" value="MAJOR FACILITATOR SUPERFAMILY (MFS) PROFILE DOMAIN-CONTAINING PROTEIN"/>
    <property type="match status" value="1"/>
</dbReference>
<evidence type="ECO:0000256" key="4">
    <source>
        <dbReference type="ARBA" id="ARBA00023136"/>
    </source>
</evidence>
<keyword evidence="8" id="KW-1185">Reference proteome</keyword>
<dbReference type="GO" id="GO:0015149">
    <property type="term" value="F:hexose transmembrane transporter activity"/>
    <property type="evidence" value="ECO:0007669"/>
    <property type="project" value="TreeGrafter"/>
</dbReference>
<evidence type="ECO:0000313" key="8">
    <source>
        <dbReference type="Proteomes" id="UP000492821"/>
    </source>
</evidence>
<evidence type="ECO:0000259" key="7">
    <source>
        <dbReference type="PROSITE" id="PS50850"/>
    </source>
</evidence>
<evidence type="ECO:0000256" key="5">
    <source>
        <dbReference type="SAM" id="MobiDB-lite"/>
    </source>
</evidence>
<dbReference type="SUPFAM" id="SSF103473">
    <property type="entry name" value="MFS general substrate transporter"/>
    <property type="match status" value="1"/>
</dbReference>
<proteinExistence type="predicted"/>
<reference evidence="9" key="2">
    <citation type="submission" date="2020-10" db="UniProtKB">
        <authorList>
            <consortium name="WormBaseParasite"/>
        </authorList>
    </citation>
    <scope>IDENTIFICATION</scope>
</reference>
<dbReference type="Gene3D" id="1.20.1250.20">
    <property type="entry name" value="MFS general substrate transporter like domains"/>
    <property type="match status" value="1"/>
</dbReference>
<dbReference type="InterPro" id="IPR036259">
    <property type="entry name" value="MFS_trans_sf"/>
</dbReference>
<organism evidence="8 9">
    <name type="scientific">Panagrellus redivivus</name>
    <name type="common">Microworm</name>
    <dbReference type="NCBI Taxonomy" id="6233"/>
    <lineage>
        <taxon>Eukaryota</taxon>
        <taxon>Metazoa</taxon>
        <taxon>Ecdysozoa</taxon>
        <taxon>Nematoda</taxon>
        <taxon>Chromadorea</taxon>
        <taxon>Rhabditida</taxon>
        <taxon>Tylenchina</taxon>
        <taxon>Panagrolaimomorpha</taxon>
        <taxon>Panagrolaimoidea</taxon>
        <taxon>Panagrolaimidae</taxon>
        <taxon>Panagrellus</taxon>
    </lineage>
</organism>
<reference evidence="8" key="1">
    <citation type="journal article" date="2013" name="Genetics">
        <title>The draft genome and transcriptome of Panagrellus redivivus are shaped by the harsh demands of a free-living lifestyle.</title>
        <authorList>
            <person name="Srinivasan J."/>
            <person name="Dillman A.R."/>
            <person name="Macchietto M.G."/>
            <person name="Heikkinen L."/>
            <person name="Lakso M."/>
            <person name="Fracchia K.M."/>
            <person name="Antoshechkin I."/>
            <person name="Mortazavi A."/>
            <person name="Wong G."/>
            <person name="Sternberg P.W."/>
        </authorList>
    </citation>
    <scope>NUCLEOTIDE SEQUENCE [LARGE SCALE GENOMIC DNA]</scope>
    <source>
        <strain evidence="8">MT8872</strain>
    </source>
</reference>
<feature type="transmembrane region" description="Helical" evidence="6">
    <location>
        <begin position="178"/>
        <end position="197"/>
    </location>
</feature>
<feature type="transmembrane region" description="Helical" evidence="6">
    <location>
        <begin position="358"/>
        <end position="377"/>
    </location>
</feature>
<feature type="transmembrane region" description="Helical" evidence="6">
    <location>
        <begin position="35"/>
        <end position="55"/>
    </location>
</feature>
<dbReference type="PANTHER" id="PTHR23503">
    <property type="entry name" value="SOLUTE CARRIER FAMILY 2"/>
    <property type="match status" value="1"/>
</dbReference>
<name>A0A7E4VPX9_PANRE</name>
<evidence type="ECO:0000256" key="3">
    <source>
        <dbReference type="ARBA" id="ARBA00022989"/>
    </source>
</evidence>
<dbReference type="AlphaFoldDB" id="A0A7E4VPX9"/>
<protein>
    <submittedName>
        <fullName evidence="9">MFS domain-containing protein</fullName>
    </submittedName>
</protein>